<evidence type="ECO:0000256" key="2">
    <source>
        <dbReference type="ARBA" id="ARBA00012543"/>
    </source>
</evidence>
<feature type="compositionally biased region" description="Pro residues" evidence="7">
    <location>
        <begin position="180"/>
        <end position="215"/>
    </location>
</feature>
<protein>
    <recommendedName>
        <fullName evidence="2">chitin synthase</fullName>
        <ecNumber evidence="2">2.4.1.16</ecNumber>
    </recommendedName>
</protein>
<proteinExistence type="predicted"/>
<dbReference type="GO" id="GO:0006031">
    <property type="term" value="P:chitin biosynthetic process"/>
    <property type="evidence" value="ECO:0007669"/>
    <property type="project" value="TreeGrafter"/>
</dbReference>
<name>A0AAJ7WKK8_PETMA</name>
<keyword evidence="3" id="KW-0328">Glycosyltransferase</keyword>
<evidence type="ECO:0000256" key="6">
    <source>
        <dbReference type="ARBA" id="ARBA00023136"/>
    </source>
</evidence>
<keyword evidence="9" id="KW-1185">Reference proteome</keyword>
<accession>A0AAJ7WKK8</accession>
<evidence type="ECO:0000256" key="1">
    <source>
        <dbReference type="ARBA" id="ARBA00004141"/>
    </source>
</evidence>
<dbReference type="RefSeq" id="XP_032799988.1">
    <property type="nucleotide sequence ID" value="XM_032944097.1"/>
</dbReference>
<evidence type="ECO:0000256" key="3">
    <source>
        <dbReference type="ARBA" id="ARBA00022676"/>
    </source>
</evidence>
<evidence type="ECO:0000256" key="7">
    <source>
        <dbReference type="SAM" id="MobiDB-lite"/>
    </source>
</evidence>
<dbReference type="AlphaFoldDB" id="A0AAJ7WKK8"/>
<dbReference type="GO" id="GO:0016020">
    <property type="term" value="C:membrane"/>
    <property type="evidence" value="ECO:0007669"/>
    <property type="project" value="UniProtKB-SubCell"/>
</dbReference>
<reference evidence="10" key="1">
    <citation type="submission" date="2025-08" db="UniProtKB">
        <authorList>
            <consortium name="RefSeq"/>
        </authorList>
    </citation>
    <scope>IDENTIFICATION</scope>
    <source>
        <tissue evidence="10">Sperm</tissue>
    </source>
</reference>
<evidence type="ECO:0000313" key="10">
    <source>
        <dbReference type="RefSeq" id="XP_032799988.1"/>
    </source>
</evidence>
<evidence type="ECO:0000256" key="8">
    <source>
        <dbReference type="SAM" id="Phobius"/>
    </source>
</evidence>
<dbReference type="Pfam" id="PF03142">
    <property type="entry name" value="Chitin_synth_2"/>
    <property type="match status" value="1"/>
</dbReference>
<keyword evidence="6 8" id="KW-0472">Membrane</keyword>
<keyword evidence="5 8" id="KW-1133">Transmembrane helix</keyword>
<evidence type="ECO:0000313" key="9">
    <source>
        <dbReference type="Proteomes" id="UP001318040"/>
    </source>
</evidence>
<organism evidence="9 10">
    <name type="scientific">Petromyzon marinus</name>
    <name type="common">Sea lamprey</name>
    <dbReference type="NCBI Taxonomy" id="7757"/>
    <lineage>
        <taxon>Eukaryota</taxon>
        <taxon>Metazoa</taxon>
        <taxon>Chordata</taxon>
        <taxon>Craniata</taxon>
        <taxon>Vertebrata</taxon>
        <taxon>Cyclostomata</taxon>
        <taxon>Hyperoartia</taxon>
        <taxon>Petromyzontiformes</taxon>
        <taxon>Petromyzontidae</taxon>
        <taxon>Petromyzon</taxon>
    </lineage>
</organism>
<dbReference type="SUPFAM" id="SSF53448">
    <property type="entry name" value="Nucleotide-diphospho-sugar transferases"/>
    <property type="match status" value="1"/>
</dbReference>
<feature type="region of interest" description="Disordered" evidence="7">
    <location>
        <begin position="175"/>
        <end position="221"/>
    </location>
</feature>
<keyword evidence="4 8" id="KW-0812">Transmembrane</keyword>
<dbReference type="GO" id="GO:0071944">
    <property type="term" value="C:cell periphery"/>
    <property type="evidence" value="ECO:0007669"/>
    <property type="project" value="TreeGrafter"/>
</dbReference>
<gene>
    <name evidence="10" type="primary">LOC116936964</name>
</gene>
<keyword evidence="3" id="KW-0808">Transferase</keyword>
<dbReference type="InterPro" id="IPR004835">
    <property type="entry name" value="Chitin_synth"/>
</dbReference>
<evidence type="ECO:0000256" key="5">
    <source>
        <dbReference type="ARBA" id="ARBA00022989"/>
    </source>
</evidence>
<dbReference type="EC" id="2.4.1.16" evidence="2"/>
<feature type="non-terminal residue" evidence="10">
    <location>
        <position position="466"/>
    </location>
</feature>
<dbReference type="Proteomes" id="UP001318040">
    <property type="component" value="Unplaced"/>
</dbReference>
<dbReference type="PANTHER" id="PTHR22914">
    <property type="entry name" value="CHITIN SYNTHASE"/>
    <property type="match status" value="1"/>
</dbReference>
<dbReference type="KEGG" id="pmrn:116936964"/>
<sequence length="466" mass="51636">MCGYIHSTGGVASPADLGLTLASGALWLCALGLVASHVWRADSLRMGRAARLLVRRGLEPACTPTALLLNRRRPPAAPAAPAAPAEEEAAAVAAEGGVGLEAAGVEGKDERAQNERVFIYLCATMWHETKEEMTNIITSILRLDRSQPRCHFEQRGASKIREPYDFEAHIFFDDAFQTSPPSPSPPPSPPSPPSPSSPPSPPSPSSPPSPPPPPTTGRTRRGRVVNSYVSCLLGVVQDVCSYFESPTTAGSDSVGVRVVLRETPYGARLSYRLPFGNRLHVHVKDKELIRHRKRWSQVMYMYYLLGWKMHKKMESIPPQFREEWYKTVKHNTYLLALDGDTDFVPSALCLLVDRLRRDAHVGAACGRIHPTGSGPLIWYQKFEYAVGHWLQKTTEHVLGCVSLCLCKFEYAVGHWLQKTTEHVLGCVLCSPGCFSLFRAEAIMDDNVLRTYTTVATEARHYVQYDQ</sequence>
<dbReference type="PANTHER" id="PTHR22914:SF42">
    <property type="entry name" value="CHITIN SYNTHASE"/>
    <property type="match status" value="1"/>
</dbReference>
<comment type="subcellular location">
    <subcellularLocation>
        <location evidence="1">Membrane</location>
        <topology evidence="1">Multi-pass membrane protein</topology>
    </subcellularLocation>
</comment>
<dbReference type="GO" id="GO:0004100">
    <property type="term" value="F:chitin synthase activity"/>
    <property type="evidence" value="ECO:0007669"/>
    <property type="project" value="UniProtKB-EC"/>
</dbReference>
<evidence type="ECO:0000256" key="4">
    <source>
        <dbReference type="ARBA" id="ARBA00022692"/>
    </source>
</evidence>
<dbReference type="InterPro" id="IPR029044">
    <property type="entry name" value="Nucleotide-diphossugar_trans"/>
</dbReference>
<feature type="transmembrane region" description="Helical" evidence="8">
    <location>
        <begin position="17"/>
        <end position="39"/>
    </location>
</feature>